<dbReference type="PROSITE" id="PS51043">
    <property type="entry name" value="DDHD"/>
    <property type="match status" value="1"/>
</dbReference>
<dbReference type="InterPro" id="IPR055261">
    <property type="entry name" value="PI_transfer_N"/>
</dbReference>
<comment type="similarity">
    <text evidence="2">Belongs to the PtdIns transfer protein family. PI transfer class IIA subfamily.</text>
</comment>
<feature type="compositionally biased region" description="Basic and acidic residues" evidence="6">
    <location>
        <begin position="295"/>
        <end position="311"/>
    </location>
</feature>
<evidence type="ECO:0000313" key="9">
    <source>
        <dbReference type="Proteomes" id="UP000694383"/>
    </source>
</evidence>
<dbReference type="Proteomes" id="UP000694383">
    <property type="component" value="Unplaced"/>
</dbReference>
<feature type="region of interest" description="Disordered" evidence="6">
    <location>
        <begin position="1206"/>
        <end position="1242"/>
    </location>
</feature>
<dbReference type="CDD" id="cd08889">
    <property type="entry name" value="SRPBCC_PITPNM1-2_like"/>
    <property type="match status" value="1"/>
</dbReference>
<keyword evidence="3" id="KW-0488">Methylation</keyword>
<evidence type="ECO:0000313" key="8">
    <source>
        <dbReference type="Ensembl" id="ENSOSIP00000037538.1"/>
    </source>
</evidence>
<dbReference type="SMART" id="SM00775">
    <property type="entry name" value="LNS2"/>
    <property type="match status" value="1"/>
</dbReference>
<dbReference type="SUPFAM" id="SSF56784">
    <property type="entry name" value="HAD-like"/>
    <property type="match status" value="1"/>
</dbReference>
<name>A0A8C7Z8P0_9TELE</name>
<feature type="compositionally biased region" description="Polar residues" evidence="6">
    <location>
        <begin position="1206"/>
        <end position="1232"/>
    </location>
</feature>
<protein>
    <submittedName>
        <fullName evidence="8">Phosphatidylinositol transfer protein membrane associated 2</fullName>
    </submittedName>
</protein>
<dbReference type="GO" id="GO:0035091">
    <property type="term" value="F:phosphatidylinositol binding"/>
    <property type="evidence" value="ECO:0007669"/>
    <property type="project" value="TreeGrafter"/>
</dbReference>
<evidence type="ECO:0000259" key="7">
    <source>
        <dbReference type="PROSITE" id="PS51043"/>
    </source>
</evidence>
<dbReference type="GO" id="GO:0031210">
    <property type="term" value="F:phosphatidylcholine binding"/>
    <property type="evidence" value="ECO:0007669"/>
    <property type="project" value="TreeGrafter"/>
</dbReference>
<dbReference type="GeneTree" id="ENSGT00940000153849"/>
<dbReference type="InterPro" id="IPR031315">
    <property type="entry name" value="LNS2/PITP"/>
</dbReference>
<reference evidence="8" key="1">
    <citation type="submission" date="2025-08" db="UniProtKB">
        <authorList>
            <consortium name="Ensembl"/>
        </authorList>
    </citation>
    <scope>IDENTIFICATION</scope>
</reference>
<feature type="domain" description="DDHD" evidence="7">
    <location>
        <begin position="635"/>
        <end position="872"/>
    </location>
</feature>
<dbReference type="InterPro" id="IPR036412">
    <property type="entry name" value="HAD-like_sf"/>
</dbReference>
<dbReference type="GO" id="GO:0005737">
    <property type="term" value="C:cytoplasm"/>
    <property type="evidence" value="ECO:0007669"/>
    <property type="project" value="TreeGrafter"/>
</dbReference>
<dbReference type="Ensembl" id="ENSOSIT00000039569.1">
    <property type="protein sequence ID" value="ENSOSIP00000037538.1"/>
    <property type="gene ID" value="ENSOSIG00000017036.1"/>
</dbReference>
<dbReference type="Pfam" id="PF24694">
    <property type="entry name" value="LNS2_PITM1-3"/>
    <property type="match status" value="1"/>
</dbReference>
<dbReference type="GO" id="GO:0008526">
    <property type="term" value="F:phosphatidylinositol transfer activity"/>
    <property type="evidence" value="ECO:0007669"/>
    <property type="project" value="TreeGrafter"/>
</dbReference>
<keyword evidence="5" id="KW-0106">Calcium</keyword>
<evidence type="ECO:0000256" key="4">
    <source>
        <dbReference type="ARBA" id="ARBA00022553"/>
    </source>
</evidence>
<dbReference type="SUPFAM" id="SSF55961">
    <property type="entry name" value="Bet v1-like"/>
    <property type="match status" value="1"/>
</dbReference>
<feature type="region of interest" description="Disordered" evidence="6">
    <location>
        <begin position="262"/>
        <end position="340"/>
    </location>
</feature>
<dbReference type="Pfam" id="PF02121">
    <property type="entry name" value="IP_trans"/>
    <property type="match status" value="1"/>
</dbReference>
<dbReference type="PRINTS" id="PR00391">
    <property type="entry name" value="PITRANSFER"/>
</dbReference>
<dbReference type="Pfam" id="PF02862">
    <property type="entry name" value="DDHD"/>
    <property type="match status" value="1"/>
</dbReference>
<evidence type="ECO:0000256" key="6">
    <source>
        <dbReference type="SAM" id="MobiDB-lite"/>
    </source>
</evidence>
<comment type="subcellular location">
    <subcellularLocation>
        <location evidence="1">Endomembrane system</location>
        <topology evidence="1">Peripheral membrane protein</topology>
    </subcellularLocation>
</comment>
<evidence type="ECO:0000256" key="5">
    <source>
        <dbReference type="ARBA" id="ARBA00022837"/>
    </source>
</evidence>
<keyword evidence="9" id="KW-1185">Reference proteome</keyword>
<keyword evidence="4" id="KW-0597">Phosphoprotein</keyword>
<dbReference type="PANTHER" id="PTHR10658:SF84">
    <property type="entry name" value="MEMBRANE-ASSOCIATED PHOSPHATIDYLINOSITOL TRANSFER PROTEIN 2"/>
    <property type="match status" value="1"/>
</dbReference>
<proteinExistence type="inferred from homology"/>
<organism evidence="8 9">
    <name type="scientific">Oryzias sinensis</name>
    <name type="common">Chinese medaka</name>
    <dbReference type="NCBI Taxonomy" id="183150"/>
    <lineage>
        <taxon>Eukaryota</taxon>
        <taxon>Metazoa</taxon>
        <taxon>Chordata</taxon>
        <taxon>Craniata</taxon>
        <taxon>Vertebrata</taxon>
        <taxon>Euteleostomi</taxon>
        <taxon>Actinopterygii</taxon>
        <taxon>Neopterygii</taxon>
        <taxon>Teleostei</taxon>
        <taxon>Neoteleostei</taxon>
        <taxon>Acanthomorphata</taxon>
        <taxon>Ovalentaria</taxon>
        <taxon>Atherinomorphae</taxon>
        <taxon>Beloniformes</taxon>
        <taxon>Adrianichthyidae</taxon>
        <taxon>Oryziinae</taxon>
        <taxon>Oryzias</taxon>
    </lineage>
</organism>
<dbReference type="InterPro" id="IPR001666">
    <property type="entry name" value="PI_transfer"/>
</dbReference>
<dbReference type="InterPro" id="IPR023393">
    <property type="entry name" value="START-like_dom_sf"/>
</dbReference>
<dbReference type="PANTHER" id="PTHR10658">
    <property type="entry name" value="PHOSPHATIDYLINOSITOL TRANSFER PROTEIN"/>
    <property type="match status" value="1"/>
</dbReference>
<dbReference type="FunFam" id="3.40.50.1000:FF:000173">
    <property type="entry name" value="Membrane-associated phosphatidylinositol transfer protein 2"/>
    <property type="match status" value="1"/>
</dbReference>
<dbReference type="InterPro" id="IPR004177">
    <property type="entry name" value="DDHD_dom"/>
</dbReference>
<dbReference type="Gene3D" id="3.30.530.20">
    <property type="match status" value="1"/>
</dbReference>
<evidence type="ECO:0000256" key="2">
    <source>
        <dbReference type="ARBA" id="ARBA00010316"/>
    </source>
</evidence>
<evidence type="ECO:0000256" key="1">
    <source>
        <dbReference type="ARBA" id="ARBA00004184"/>
    </source>
</evidence>
<dbReference type="Gene3D" id="3.40.50.1000">
    <property type="entry name" value="HAD superfamily/HAD-like"/>
    <property type="match status" value="1"/>
</dbReference>
<dbReference type="GO" id="GO:0008525">
    <property type="term" value="F:phosphatidylcholine transporter activity"/>
    <property type="evidence" value="ECO:0007669"/>
    <property type="project" value="TreeGrafter"/>
</dbReference>
<sequence length="1273" mass="140507">MLIKEYRIPMPMSVEEYRIAQLYMIQKKSREESCGEGSGVEILENKPYEDGPGGSGQYTHKVYHIGKHIPSWFCAILPQAALRVEEESWNAYPYTRTRYTCPFVEKFSIDIETYYKPDTGNQADVFNLSSIDKRQRVVDPIDIVKDYIPPHEYLVEEDPKLYQSVKTKRGPLSEDWIEDINQNPSQTAVMCAYKLCKVEFRYWGMQSKIERFIHDVGLRKVMVRAHRQAWCWQDEWYGLTIEDIRQLELETQLALAKKMAQYSHSEEGAGETNGPSGGQDPEQGSGVSGPSAETEGERAKLGDSLETRGELTKQWSTSSRSSNRSSKRGASPSHQSISEWRMQSIARDSDDSTDDEFFDCPQPSKTHVLILVLHGGNILDAGSGEQSSKQADVNTLSGAFETVMRVHYPAALGRIAIRMVPCPAVCVEAFSLVSNLSPYSYDEGCLSSSQDHIPLAALPLLATSAPQYQDAVATVILRANQVYSDFVKSAEGTSFNGQVCVIGDCCGGILGFDALCSSSVTVSESPNSSRRGSTISVQDTDLLSPGIVINSISPSLEGSRHLSRSNIDIPRCLGPDDPKTQLPRKRSDLSTYELDTIKHHQAFLSSLHSSVIHGEPGSRRSSNSTMLEGGSLGKFDFEVTDFFLFGSPLGLVLALRKTVVPSLDVSALRPACQQVYNLFHPADPSASRLEPLLDKRFYLLPPFSIPRYQRFPLGDGHSALLVETVQSNPQLLTESGSTASHRCQETTVSETSIAVPVLNWQTSHLHAESTSHISVDGPSPSSASPGFPHLRCTRRSSEASIASQVSGQADSYTASNIATIACRWWGVKRMDYALYCPDALTAFPTVALPHLFHASYWESTDVVSFLLRQVMRHENSSILELDGKEVSEFTPSKPREKWLRKRTHVKIRNVTANHRVNDAVFTEDGAQAVTGRFMYGPLDMVTLTGEKIDIHIMTQPPSGEWVFFHTELTSSSGRVSYVIPESKRLGIGVYPVKMVVRGDHTFADSYLTVVPKGTEFVVFSIDGSFAASVSIMGSDPKVRAGAVDVVRYWQDLGYLIVYITGRPDMQKQRVVAWLSQHNFPHGVVSFCDGLVHDPLRHKANFLKSLISEAHMRICAAYGSSKDISVYTSIGLPPSQIYIVGRPTKKMQHQCQFIPDGYANHLAQLEYNQRSRPAKPGSARMVLRKGSFALGAGGGDFLRKRNHIFRTITSQQPGGTGSGPANQPGRTERTLSQCEGERERGIAAATQRSMSIAAGCWGRSGSTKEASGEILGSK</sequence>
<dbReference type="FunFam" id="3.30.530.20:FF:000001">
    <property type="entry name" value="Phosphatidylinositol transfer protein membrane associated 2"/>
    <property type="match status" value="1"/>
</dbReference>
<feature type="compositionally biased region" description="Low complexity" evidence="6">
    <location>
        <begin position="316"/>
        <end position="333"/>
    </location>
</feature>
<accession>A0A8C7Z8P0</accession>
<dbReference type="GO" id="GO:0012505">
    <property type="term" value="C:endomembrane system"/>
    <property type="evidence" value="ECO:0007669"/>
    <property type="project" value="UniProtKB-SubCell"/>
</dbReference>
<dbReference type="GO" id="GO:0046872">
    <property type="term" value="F:metal ion binding"/>
    <property type="evidence" value="ECO:0007669"/>
    <property type="project" value="InterPro"/>
</dbReference>
<dbReference type="Pfam" id="PF24695">
    <property type="entry name" value="PITM1-3"/>
    <property type="match status" value="1"/>
</dbReference>
<dbReference type="InterPro" id="IPR023214">
    <property type="entry name" value="HAD_sf"/>
</dbReference>
<evidence type="ECO:0000256" key="3">
    <source>
        <dbReference type="ARBA" id="ARBA00022481"/>
    </source>
</evidence>
<reference evidence="8" key="2">
    <citation type="submission" date="2025-09" db="UniProtKB">
        <authorList>
            <consortium name="Ensembl"/>
        </authorList>
    </citation>
    <scope>IDENTIFICATION</scope>
</reference>
<dbReference type="SMART" id="SM01127">
    <property type="entry name" value="DDHD"/>
    <property type="match status" value="1"/>
</dbReference>
<dbReference type="AlphaFoldDB" id="A0A8C7Z8P0"/>